<dbReference type="PROSITE" id="PS51061">
    <property type="entry name" value="R3H"/>
    <property type="match status" value="1"/>
</dbReference>
<dbReference type="InterPro" id="IPR036867">
    <property type="entry name" value="R3H_dom_sf"/>
</dbReference>
<proteinExistence type="predicted"/>
<dbReference type="SMART" id="SM00393">
    <property type="entry name" value="R3H"/>
    <property type="match status" value="1"/>
</dbReference>
<dbReference type="InterPro" id="IPR015946">
    <property type="entry name" value="KH_dom-like_a/b"/>
</dbReference>
<dbReference type="SUPFAM" id="SSF82708">
    <property type="entry name" value="R3H domain"/>
    <property type="match status" value="1"/>
</dbReference>
<name>A0A1F6FZK9_9BACT</name>
<dbReference type="GO" id="GO:0003723">
    <property type="term" value="F:RNA binding"/>
    <property type="evidence" value="ECO:0007669"/>
    <property type="project" value="InterPro"/>
</dbReference>
<dbReference type="Pfam" id="PF13083">
    <property type="entry name" value="KH_KhpA-B"/>
    <property type="match status" value="1"/>
</dbReference>
<gene>
    <name evidence="2" type="ORF">A3H16_02320</name>
</gene>
<feature type="domain" description="R3H" evidence="1">
    <location>
        <begin position="85"/>
        <end position="154"/>
    </location>
</feature>
<dbReference type="PANTHER" id="PTHR35800">
    <property type="entry name" value="PROTEIN JAG"/>
    <property type="match status" value="1"/>
</dbReference>
<dbReference type="Gene3D" id="3.30.1370.50">
    <property type="entry name" value="R3H-like domain"/>
    <property type="match status" value="1"/>
</dbReference>
<evidence type="ECO:0000313" key="3">
    <source>
        <dbReference type="Proteomes" id="UP000178601"/>
    </source>
</evidence>
<dbReference type="InterPro" id="IPR039247">
    <property type="entry name" value="KhpB"/>
</dbReference>
<dbReference type="InterPro" id="IPR001374">
    <property type="entry name" value="R3H_dom"/>
</dbReference>
<comment type="caution">
    <text evidence="2">The sequence shown here is derived from an EMBL/GenBank/DDBJ whole genome shotgun (WGS) entry which is preliminary data.</text>
</comment>
<evidence type="ECO:0000313" key="2">
    <source>
        <dbReference type="EMBL" id="OGG91280.1"/>
    </source>
</evidence>
<dbReference type="PANTHER" id="PTHR35800:SF1">
    <property type="entry name" value="RNA-BINDING PROTEIN KHPB"/>
    <property type="match status" value="1"/>
</dbReference>
<dbReference type="EMBL" id="MFMQ01000058">
    <property type="protein sequence ID" value="OGG91280.1"/>
    <property type="molecule type" value="Genomic_DNA"/>
</dbReference>
<evidence type="ECO:0000259" key="1">
    <source>
        <dbReference type="PROSITE" id="PS51061"/>
    </source>
</evidence>
<reference evidence="2 3" key="1">
    <citation type="journal article" date="2016" name="Nat. Commun.">
        <title>Thousands of microbial genomes shed light on interconnected biogeochemical processes in an aquifer system.</title>
        <authorList>
            <person name="Anantharaman K."/>
            <person name="Brown C.T."/>
            <person name="Hug L.A."/>
            <person name="Sharon I."/>
            <person name="Castelle C.J."/>
            <person name="Probst A.J."/>
            <person name="Thomas B.C."/>
            <person name="Singh A."/>
            <person name="Wilkins M.J."/>
            <person name="Karaoz U."/>
            <person name="Brodie E.L."/>
            <person name="Williams K.H."/>
            <person name="Hubbard S.S."/>
            <person name="Banfield J.F."/>
        </authorList>
    </citation>
    <scope>NUCLEOTIDE SEQUENCE [LARGE SCALE GENOMIC DNA]</scope>
</reference>
<dbReference type="Pfam" id="PF01424">
    <property type="entry name" value="R3H"/>
    <property type="match status" value="1"/>
</dbReference>
<dbReference type="Gene3D" id="3.30.300.20">
    <property type="match status" value="1"/>
</dbReference>
<dbReference type="AlphaFoldDB" id="A0A1F6FZK9"/>
<accession>A0A1F6FZK9</accession>
<organism evidence="2 3">
    <name type="scientific">Candidatus Kaiserbacteria bacterium RIFCSPLOWO2_12_FULL_53_8</name>
    <dbReference type="NCBI Taxonomy" id="1798529"/>
    <lineage>
        <taxon>Bacteria</taxon>
        <taxon>Candidatus Kaiseribacteriota</taxon>
    </lineage>
</organism>
<sequence length="182" mass="20817">MQDLIKDTLGKLLTELQLEFSEITVDASDTSMIRVDIISVNPSRIIGWHGETLNALQHLVKSIARTKKKMEKAPFIIVDVDGYRRDQEQKVCGMAEQKIDFVRRKKTRVALPPMSPYFRRVVHVYIASHPDYQDITTESVGEGEYRQIVLRLKEGGMDEGEELQPVISKDEEKVVGFDNLDI</sequence>
<dbReference type="Proteomes" id="UP000178601">
    <property type="component" value="Unassembled WGS sequence"/>
</dbReference>
<protein>
    <recommendedName>
        <fullName evidence="1">R3H domain-containing protein</fullName>
    </recommendedName>
</protein>